<keyword evidence="1" id="KW-0418">Kinase</keyword>
<keyword evidence="1" id="KW-0723">Serine/threonine-protein kinase</keyword>
<dbReference type="Proteomes" id="UP001381693">
    <property type="component" value="Unassembled WGS sequence"/>
</dbReference>
<keyword evidence="1" id="KW-0808">Transferase</keyword>
<dbReference type="InterPro" id="IPR024585">
    <property type="entry name" value="mTOR_dom"/>
</dbReference>
<dbReference type="Gene3D" id="1.25.10.10">
    <property type="entry name" value="Leucine-rich Repeat Variant"/>
    <property type="match status" value="1"/>
</dbReference>
<dbReference type="SMART" id="SM01346">
    <property type="entry name" value="DUF3385"/>
    <property type="match status" value="1"/>
</dbReference>
<evidence type="ECO:0000313" key="5">
    <source>
        <dbReference type="Proteomes" id="UP001381693"/>
    </source>
</evidence>
<organism evidence="4 5">
    <name type="scientific">Halocaridina rubra</name>
    <name type="common">Hawaiian red shrimp</name>
    <dbReference type="NCBI Taxonomy" id="373956"/>
    <lineage>
        <taxon>Eukaryota</taxon>
        <taxon>Metazoa</taxon>
        <taxon>Ecdysozoa</taxon>
        <taxon>Arthropoda</taxon>
        <taxon>Crustacea</taxon>
        <taxon>Multicrustacea</taxon>
        <taxon>Malacostraca</taxon>
        <taxon>Eumalacostraca</taxon>
        <taxon>Eucarida</taxon>
        <taxon>Decapoda</taxon>
        <taxon>Pleocyemata</taxon>
        <taxon>Caridea</taxon>
        <taxon>Atyoidea</taxon>
        <taxon>Atyidae</taxon>
        <taxon>Halocaridina</taxon>
    </lineage>
</organism>
<evidence type="ECO:0000256" key="2">
    <source>
        <dbReference type="SAM" id="SignalP"/>
    </source>
</evidence>
<comment type="catalytic activity">
    <reaction evidence="1">
        <text>L-threonyl-[protein] + ATP = O-phospho-L-threonyl-[protein] + ADP + H(+)</text>
        <dbReference type="Rhea" id="RHEA:46608"/>
        <dbReference type="Rhea" id="RHEA-COMP:11060"/>
        <dbReference type="Rhea" id="RHEA-COMP:11605"/>
        <dbReference type="ChEBI" id="CHEBI:15378"/>
        <dbReference type="ChEBI" id="CHEBI:30013"/>
        <dbReference type="ChEBI" id="CHEBI:30616"/>
        <dbReference type="ChEBI" id="CHEBI:61977"/>
        <dbReference type="ChEBI" id="CHEBI:456216"/>
        <dbReference type="EC" id="2.7.11.1"/>
    </reaction>
</comment>
<protein>
    <recommendedName>
        <fullName evidence="1">Serine/threonine-protein kinase TOR</fullName>
        <ecNumber evidence="1">2.7.11.1</ecNumber>
    </recommendedName>
</protein>
<dbReference type="InterPro" id="IPR016024">
    <property type="entry name" value="ARM-type_fold"/>
</dbReference>
<dbReference type="AlphaFoldDB" id="A0AAN9ABE3"/>
<dbReference type="GO" id="GO:0005524">
    <property type="term" value="F:ATP binding"/>
    <property type="evidence" value="ECO:0007669"/>
    <property type="project" value="UniProtKB-KW"/>
</dbReference>
<dbReference type="InterPro" id="IPR011989">
    <property type="entry name" value="ARM-like"/>
</dbReference>
<comment type="caution">
    <text evidence="4">The sequence shown here is derived from an EMBL/GenBank/DDBJ whole genome shotgun (WGS) entry which is preliminary data.</text>
</comment>
<comment type="similarity">
    <text evidence="1">Belongs to the PI3/PI4-kinase family.</text>
</comment>
<dbReference type="SUPFAM" id="SSF48371">
    <property type="entry name" value="ARM repeat"/>
    <property type="match status" value="1"/>
</dbReference>
<dbReference type="GO" id="GO:0004674">
    <property type="term" value="F:protein serine/threonine kinase activity"/>
    <property type="evidence" value="ECO:0007669"/>
    <property type="project" value="UniProtKB-KW"/>
</dbReference>
<reference evidence="4 5" key="1">
    <citation type="submission" date="2023-11" db="EMBL/GenBank/DDBJ databases">
        <title>Halocaridina rubra genome assembly.</title>
        <authorList>
            <person name="Smith C."/>
        </authorList>
    </citation>
    <scope>NUCLEOTIDE SEQUENCE [LARGE SCALE GENOMIC DNA]</scope>
    <source>
        <strain evidence="4">EP-1</strain>
        <tissue evidence="4">Whole</tissue>
    </source>
</reference>
<evidence type="ECO:0000259" key="3">
    <source>
        <dbReference type="SMART" id="SM01346"/>
    </source>
</evidence>
<feature type="domain" description="Serine/threonine-protein kinase mTOR" evidence="3">
    <location>
        <begin position="42"/>
        <end position="121"/>
    </location>
</feature>
<keyword evidence="2" id="KW-0732">Signal</keyword>
<evidence type="ECO:0000256" key="1">
    <source>
        <dbReference type="RuleBase" id="RU364109"/>
    </source>
</evidence>
<dbReference type="EMBL" id="JAXCGZ010008467">
    <property type="protein sequence ID" value="KAK7077632.1"/>
    <property type="molecule type" value="Genomic_DNA"/>
</dbReference>
<sequence>MQKWLTELMPLLLEMLGDGTSGWKRRVALWTLGQLVENTGYVVHPYTQHPTLLDVLLSFLKTEQQPAVRRETIRVLGLLGALDPYKHKMNTGMIKIHEDTGVAVISITETKNDELSSGRNL</sequence>
<feature type="signal peptide" evidence="2">
    <location>
        <begin position="1"/>
        <end position="19"/>
    </location>
</feature>
<name>A0AAN9ABE3_HALRR</name>
<accession>A0AAN9ABE3</accession>
<feature type="chain" id="PRO_5042999920" description="Serine/threonine-protein kinase TOR" evidence="2">
    <location>
        <begin position="20"/>
        <end position="121"/>
    </location>
</feature>
<keyword evidence="1" id="KW-0067">ATP-binding</keyword>
<keyword evidence="5" id="KW-1185">Reference proteome</keyword>
<keyword evidence="1" id="KW-0547">Nucleotide-binding</keyword>
<evidence type="ECO:0000313" key="4">
    <source>
        <dbReference type="EMBL" id="KAK7077632.1"/>
    </source>
</evidence>
<proteinExistence type="inferred from homology"/>
<gene>
    <name evidence="4" type="ORF">SK128_008818</name>
</gene>
<dbReference type="Pfam" id="PF11865">
    <property type="entry name" value="mTOR_dom"/>
    <property type="match status" value="1"/>
</dbReference>
<dbReference type="EC" id="2.7.11.1" evidence="1"/>